<dbReference type="Proteomes" id="UP000054698">
    <property type="component" value="Unassembled WGS sequence"/>
</dbReference>
<protein>
    <submittedName>
        <fullName evidence="1">Uncharacterized protein</fullName>
    </submittedName>
</protein>
<proteinExistence type="predicted"/>
<evidence type="ECO:0000313" key="3">
    <source>
        <dbReference type="Proteomes" id="UP000054698"/>
    </source>
</evidence>
<dbReference type="STRING" id="453.Lfee_1129"/>
<dbReference type="RefSeq" id="WP_058444747.1">
    <property type="nucleotide sequence ID" value="NZ_CAAAHT010000030.1"/>
</dbReference>
<evidence type="ECO:0000313" key="2">
    <source>
        <dbReference type="EMBL" id="SPX59344.1"/>
    </source>
</evidence>
<evidence type="ECO:0000313" key="1">
    <source>
        <dbReference type="EMBL" id="KTD01525.1"/>
    </source>
</evidence>
<evidence type="ECO:0000313" key="4">
    <source>
        <dbReference type="Proteomes" id="UP000251942"/>
    </source>
</evidence>
<dbReference type="Proteomes" id="UP000251942">
    <property type="component" value="Unassembled WGS sequence"/>
</dbReference>
<reference evidence="1 3" key="1">
    <citation type="submission" date="2015-11" db="EMBL/GenBank/DDBJ databases">
        <title>Genomic analysis of 38 Legionella species identifies large and diverse effector repertoires.</title>
        <authorList>
            <person name="Burstein D."/>
            <person name="Amaro F."/>
            <person name="Zusman T."/>
            <person name="Lifshitz Z."/>
            <person name="Cohen O."/>
            <person name="Gilbert J.A."/>
            <person name="Pupko T."/>
            <person name="Shuman H.A."/>
            <person name="Segal G."/>
        </authorList>
    </citation>
    <scope>NUCLEOTIDE SEQUENCE [LARGE SCALE GENOMIC DNA]</scope>
    <source>
        <strain evidence="1 3">WO-44C</strain>
    </source>
</reference>
<dbReference type="EMBL" id="UASS01000001">
    <property type="protein sequence ID" value="SPX59344.1"/>
    <property type="molecule type" value="Genomic_DNA"/>
</dbReference>
<dbReference type="EMBL" id="LNYB01000031">
    <property type="protein sequence ID" value="KTD01525.1"/>
    <property type="molecule type" value="Genomic_DNA"/>
</dbReference>
<dbReference type="PATRIC" id="fig|453.4.peg.1213"/>
<keyword evidence="3" id="KW-1185">Reference proteome</keyword>
<organism evidence="1 3">
    <name type="scientific">Legionella feeleii</name>
    <dbReference type="NCBI Taxonomy" id="453"/>
    <lineage>
        <taxon>Bacteria</taxon>
        <taxon>Pseudomonadati</taxon>
        <taxon>Pseudomonadota</taxon>
        <taxon>Gammaproteobacteria</taxon>
        <taxon>Legionellales</taxon>
        <taxon>Legionellaceae</taxon>
        <taxon>Legionella</taxon>
    </lineage>
</organism>
<accession>A0A0W0U0V3</accession>
<dbReference type="AlphaFoldDB" id="A0A0W0U0V3"/>
<reference evidence="2 4" key="2">
    <citation type="submission" date="2018-06" db="EMBL/GenBank/DDBJ databases">
        <authorList>
            <consortium name="Pathogen Informatics"/>
            <person name="Doyle S."/>
        </authorList>
    </citation>
    <scope>NUCLEOTIDE SEQUENCE [LARGE SCALE GENOMIC DNA]</scope>
    <source>
        <strain evidence="2 4">NCTC12022</strain>
    </source>
</reference>
<sequence>MLTPRNSVFSLKTKLQNLNECMGKKLFATVLFSLPAFLHAGHIDGLRGNRYCEILLSPTMFKMEVYNTIGLNDCPPKLWNKISVSSVKAETKAAYVKLNGPRYWVIDGMKNSQLVNPQKKIISGLAMREAGVLQLGLSDILSSAKPYHDHTVDRQTTWVYKAGKPVYELIDPKGRVFVMQSYSVEKTPQTAASLTQLGSKLQLPQGWSYRTGVLKQTTDLTAINKKAVVIQDDFLNTYQLATHDFLNQQQNAN</sequence>
<gene>
    <name evidence="1" type="ORF">Lfee_1129</name>
    <name evidence="2" type="ORF">NCTC12022_00165</name>
</gene>
<name>A0A0W0U0V3_9GAMM</name>
<dbReference type="InterPro" id="IPR016792">
    <property type="entry name" value="UCP021573"/>
</dbReference>
<dbReference type="PIRSF" id="PIRSF021573">
    <property type="entry name" value="UCP021573"/>
    <property type="match status" value="1"/>
</dbReference>
<dbReference type="OrthoDB" id="9780765at2"/>